<dbReference type="AlphaFoldDB" id="A0AAN8ET69"/>
<reference evidence="1 2" key="1">
    <citation type="submission" date="2022-12" db="EMBL/GenBank/DDBJ databases">
        <title>Genomic features and morphological characterization of a novel Knufia sp. strain isolated from spacecraft assembly facility.</title>
        <authorList>
            <person name="Teixeira M."/>
            <person name="Chander A.M."/>
            <person name="Stajich J.E."/>
            <person name="Venkateswaran K."/>
        </authorList>
    </citation>
    <scope>NUCLEOTIDE SEQUENCE [LARGE SCALE GENOMIC DNA]</scope>
    <source>
        <strain evidence="1 2">FJI-L2-BK-P2</strain>
    </source>
</reference>
<organism evidence="1 2">
    <name type="scientific">Knufia fluminis</name>
    <dbReference type="NCBI Taxonomy" id="191047"/>
    <lineage>
        <taxon>Eukaryota</taxon>
        <taxon>Fungi</taxon>
        <taxon>Dikarya</taxon>
        <taxon>Ascomycota</taxon>
        <taxon>Pezizomycotina</taxon>
        <taxon>Eurotiomycetes</taxon>
        <taxon>Chaetothyriomycetidae</taxon>
        <taxon>Chaetothyriales</taxon>
        <taxon>Trichomeriaceae</taxon>
        <taxon>Knufia</taxon>
    </lineage>
</organism>
<proteinExistence type="predicted"/>
<dbReference type="EMBL" id="JAKLMC020000019">
    <property type="protein sequence ID" value="KAK5951703.1"/>
    <property type="molecule type" value="Genomic_DNA"/>
</dbReference>
<name>A0AAN8ET69_9EURO</name>
<evidence type="ECO:0000313" key="2">
    <source>
        <dbReference type="Proteomes" id="UP001316803"/>
    </source>
</evidence>
<dbReference type="Proteomes" id="UP001316803">
    <property type="component" value="Unassembled WGS sequence"/>
</dbReference>
<accession>A0AAN8ET69</accession>
<gene>
    <name evidence="1" type="ORF">OHC33_007382</name>
</gene>
<evidence type="ECO:0000313" key="1">
    <source>
        <dbReference type="EMBL" id="KAK5951703.1"/>
    </source>
</evidence>
<sequence>MSIPSAPIALESGTSIFTSDNYAFTPYEYTLSSTSSSASPAWTGDDTYPVFPNANYISRFYHTPDYEAGLTILDQELNNYCYLPYNSAIHTYDKRQASSTSTSTSTPTPRPTYLIDEAPCKRQSSINANCYFQNTNRTFAGLIPYSDPQLETALTDQQTCYCRTYPFLDSVLGCQACFEQHGGIEGHHWFPSEYVSAVSRTYCAAPSLTTDFYGFVRDWASTQTEVQVGSTTASNVLGTETSMEAYYTYNITIPSSSTSTKNSIGGISANLAWTACALLAFHLLSNTVI</sequence>
<comment type="caution">
    <text evidence="1">The sequence shown here is derived from an EMBL/GenBank/DDBJ whole genome shotgun (WGS) entry which is preliminary data.</text>
</comment>
<protein>
    <submittedName>
        <fullName evidence="1">Uncharacterized protein</fullName>
    </submittedName>
</protein>
<keyword evidence="2" id="KW-1185">Reference proteome</keyword>